<keyword evidence="9" id="KW-1185">Reference proteome</keyword>
<keyword evidence="8" id="KW-0418">Kinase</keyword>
<dbReference type="PROSITE" id="PS50005">
    <property type="entry name" value="TPR"/>
    <property type="match status" value="1"/>
</dbReference>
<dbReference type="Pfam" id="PF00512">
    <property type="entry name" value="HisKA"/>
    <property type="match status" value="1"/>
</dbReference>
<keyword evidence="6" id="KW-0732">Signal</keyword>
<dbReference type="SUPFAM" id="SSF81901">
    <property type="entry name" value="HCP-like"/>
    <property type="match status" value="1"/>
</dbReference>
<keyword evidence="5" id="KW-0812">Transmembrane</keyword>
<dbReference type="SMART" id="SM00028">
    <property type="entry name" value="TPR"/>
    <property type="match status" value="6"/>
</dbReference>
<dbReference type="InterPro" id="IPR003594">
    <property type="entry name" value="HATPase_dom"/>
</dbReference>
<dbReference type="Gene3D" id="1.10.287.130">
    <property type="match status" value="1"/>
</dbReference>
<evidence type="ECO:0000313" key="8">
    <source>
        <dbReference type="EMBL" id="SFF35355.1"/>
    </source>
</evidence>
<evidence type="ECO:0000256" key="2">
    <source>
        <dbReference type="ARBA" id="ARBA00012438"/>
    </source>
</evidence>
<protein>
    <recommendedName>
        <fullName evidence="2">histidine kinase</fullName>
        <ecNumber evidence="2">2.7.13.3</ecNumber>
    </recommendedName>
</protein>
<feature type="signal peptide" evidence="6">
    <location>
        <begin position="1"/>
        <end position="22"/>
    </location>
</feature>
<keyword evidence="3" id="KW-0597">Phosphoprotein</keyword>
<dbReference type="SMART" id="SM00387">
    <property type="entry name" value="HATPase_c"/>
    <property type="match status" value="1"/>
</dbReference>
<name>A0A1I2HYW9_9BACT</name>
<dbReference type="SUPFAM" id="SSF47384">
    <property type="entry name" value="Homodimeric domain of signal transducing histidine kinase"/>
    <property type="match status" value="1"/>
</dbReference>
<dbReference type="STRING" id="655355.SAMN05216283_10536"/>
<keyword evidence="5" id="KW-1133">Transmembrane helix</keyword>
<reference evidence="8 9" key="1">
    <citation type="submission" date="2016-10" db="EMBL/GenBank/DDBJ databases">
        <authorList>
            <person name="de Groot N.N."/>
        </authorList>
    </citation>
    <scope>NUCLEOTIDE SEQUENCE [LARGE SCALE GENOMIC DNA]</scope>
    <source>
        <strain evidence="8 9">CGMCC 1.9156</strain>
    </source>
</reference>
<accession>A0A1I2HYW9</accession>
<keyword evidence="8" id="KW-0808">Transferase</keyword>
<dbReference type="InterPro" id="IPR011990">
    <property type="entry name" value="TPR-like_helical_dom_sf"/>
</dbReference>
<dbReference type="PROSITE" id="PS50109">
    <property type="entry name" value="HIS_KIN"/>
    <property type="match status" value="1"/>
</dbReference>
<evidence type="ECO:0000313" key="9">
    <source>
        <dbReference type="Proteomes" id="UP000198964"/>
    </source>
</evidence>
<dbReference type="Proteomes" id="UP000198964">
    <property type="component" value="Unassembled WGS sequence"/>
</dbReference>
<dbReference type="RefSeq" id="WP_093919955.1">
    <property type="nucleotide sequence ID" value="NZ_FONW01000005.1"/>
</dbReference>
<feature type="transmembrane region" description="Helical" evidence="5">
    <location>
        <begin position="400"/>
        <end position="422"/>
    </location>
</feature>
<comment type="catalytic activity">
    <reaction evidence="1">
        <text>ATP + protein L-histidine = ADP + protein N-phospho-L-histidine.</text>
        <dbReference type="EC" id="2.7.13.3"/>
    </reaction>
</comment>
<evidence type="ECO:0000256" key="3">
    <source>
        <dbReference type="ARBA" id="ARBA00022553"/>
    </source>
</evidence>
<dbReference type="InterPro" id="IPR004358">
    <property type="entry name" value="Sig_transdc_His_kin-like_C"/>
</dbReference>
<feature type="chain" id="PRO_5011767361" description="histidine kinase" evidence="6">
    <location>
        <begin position="23"/>
        <end position="701"/>
    </location>
</feature>
<evidence type="ECO:0000256" key="1">
    <source>
        <dbReference type="ARBA" id="ARBA00000085"/>
    </source>
</evidence>
<dbReference type="EC" id="2.7.13.3" evidence="2"/>
<dbReference type="AlphaFoldDB" id="A0A1I2HYW9"/>
<dbReference type="Pfam" id="PF02518">
    <property type="entry name" value="HATPase_c"/>
    <property type="match status" value="1"/>
</dbReference>
<evidence type="ECO:0000256" key="5">
    <source>
        <dbReference type="SAM" id="Phobius"/>
    </source>
</evidence>
<evidence type="ECO:0000256" key="6">
    <source>
        <dbReference type="SAM" id="SignalP"/>
    </source>
</evidence>
<dbReference type="SMART" id="SM00388">
    <property type="entry name" value="HisKA"/>
    <property type="match status" value="1"/>
</dbReference>
<dbReference type="PANTHER" id="PTHR43547">
    <property type="entry name" value="TWO-COMPONENT HISTIDINE KINASE"/>
    <property type="match status" value="1"/>
</dbReference>
<feature type="domain" description="Histidine kinase" evidence="7">
    <location>
        <begin position="463"/>
        <end position="681"/>
    </location>
</feature>
<keyword evidence="4" id="KW-0802">TPR repeat</keyword>
<dbReference type="PRINTS" id="PR00344">
    <property type="entry name" value="BCTRLSENSOR"/>
</dbReference>
<dbReference type="InterPro" id="IPR036890">
    <property type="entry name" value="HATPase_C_sf"/>
</dbReference>
<dbReference type="PANTHER" id="PTHR43547:SF2">
    <property type="entry name" value="HYBRID SIGNAL TRANSDUCTION HISTIDINE KINASE C"/>
    <property type="match status" value="1"/>
</dbReference>
<dbReference type="InterPro" id="IPR036097">
    <property type="entry name" value="HisK_dim/P_sf"/>
</dbReference>
<feature type="repeat" description="TPR" evidence="4">
    <location>
        <begin position="232"/>
        <end position="265"/>
    </location>
</feature>
<dbReference type="SUPFAM" id="SSF55874">
    <property type="entry name" value="ATPase domain of HSP90 chaperone/DNA topoisomerase II/histidine kinase"/>
    <property type="match status" value="1"/>
</dbReference>
<organism evidence="8 9">
    <name type="scientific">Sunxiuqinia elliptica</name>
    <dbReference type="NCBI Taxonomy" id="655355"/>
    <lineage>
        <taxon>Bacteria</taxon>
        <taxon>Pseudomonadati</taxon>
        <taxon>Bacteroidota</taxon>
        <taxon>Bacteroidia</taxon>
        <taxon>Marinilabiliales</taxon>
        <taxon>Prolixibacteraceae</taxon>
        <taxon>Sunxiuqinia</taxon>
    </lineage>
</organism>
<dbReference type="Gene3D" id="1.25.40.10">
    <property type="entry name" value="Tetratricopeptide repeat domain"/>
    <property type="match status" value="3"/>
</dbReference>
<dbReference type="InterPro" id="IPR003661">
    <property type="entry name" value="HisK_dim/P_dom"/>
</dbReference>
<dbReference type="Pfam" id="PF13424">
    <property type="entry name" value="TPR_12"/>
    <property type="match status" value="1"/>
</dbReference>
<evidence type="ECO:0000256" key="4">
    <source>
        <dbReference type="PROSITE-ProRule" id="PRU00339"/>
    </source>
</evidence>
<dbReference type="CDD" id="cd00082">
    <property type="entry name" value="HisKA"/>
    <property type="match status" value="1"/>
</dbReference>
<proteinExistence type="predicted"/>
<dbReference type="Gene3D" id="3.30.565.10">
    <property type="entry name" value="Histidine kinase-like ATPase, C-terminal domain"/>
    <property type="match status" value="1"/>
</dbReference>
<dbReference type="GO" id="GO:0000155">
    <property type="term" value="F:phosphorelay sensor kinase activity"/>
    <property type="evidence" value="ECO:0007669"/>
    <property type="project" value="InterPro"/>
</dbReference>
<evidence type="ECO:0000259" key="7">
    <source>
        <dbReference type="PROSITE" id="PS50109"/>
    </source>
</evidence>
<dbReference type="EMBL" id="FONW01000005">
    <property type="protein sequence ID" value="SFF35355.1"/>
    <property type="molecule type" value="Genomic_DNA"/>
</dbReference>
<sequence>MLKNLQFLLLILLSLYFQPNRAQQPSKADSVEVNLLLEQINHLLERNLDSALLLSKQVQARTASLHHQEGLWETQFLQGKAFFKLGQKDTAYFILNQVLQESQQQNNRLITIKSHSALAYSFENDYNFEEAIKHLLKAERLLDDFDPIDLRFGILNTLGTLHRKMKNYSSSLAYFNQLDSNYFYQLTDKQHFMLSMNKGNVYATQRNYSEAEVFFNKAYNEIQLINSPRDHATITYNLGALYYRQKRYKQAEEYITKSLEANIKLGDQIKIERCYRVLGAINLDQDNYKQAEAYFLQALGIARKAQNSKSVLGNYKNLYLNYWHMGYQERSVDHMEKALQYFEKWAHLNDSIYQLETAEKILELEKQYETEKKNNQITLLEKENQLKEDQIYIQRTQRNYLIVFTILVVGILAVFIYFYYYYKKVNRLLQLQGQRILSQRNKISTQNEKLQKSIHTQNKLFSIIAHDLRSPLVSISNVSKLIGFYLADNRMDDLKQVTRMMDQKNDQVLELTDNLLSWAKSQTAGLKPFYESVSIREIIEECFDLYISIAESKEIHLSCPTEEDQQLWGDRNMVKTICRNLINNAIKFTPREGSIQVEFRQIENEVTVCVKDSGIGVPKDKQHILFSINRDKVTPGTEGEKSSGLGLTVCQEFVHAMGGTIWVESNLKQGSTFCFKLPSANSHQNISKQERKTQTLIPSIN</sequence>
<dbReference type="InterPro" id="IPR019734">
    <property type="entry name" value="TPR_rpt"/>
</dbReference>
<gene>
    <name evidence="8" type="ORF">SAMN05216283_10536</name>
</gene>
<keyword evidence="5" id="KW-0472">Membrane</keyword>
<dbReference type="InterPro" id="IPR005467">
    <property type="entry name" value="His_kinase_dom"/>
</dbReference>